<dbReference type="InterPro" id="IPR050765">
    <property type="entry name" value="Riboflavin_Biosynth_HTPR"/>
</dbReference>
<keyword evidence="2" id="KW-0521">NADP</keyword>
<evidence type="ECO:0000313" key="5">
    <source>
        <dbReference type="EMBL" id="NNH68696.1"/>
    </source>
</evidence>
<evidence type="ECO:0000256" key="3">
    <source>
        <dbReference type="ARBA" id="ARBA00023002"/>
    </source>
</evidence>
<dbReference type="AlphaFoldDB" id="A0A849BUX7"/>
<name>A0A849BUX7_9NOCA</name>
<dbReference type="Proteomes" id="UP000586827">
    <property type="component" value="Unassembled WGS sequence"/>
</dbReference>
<feature type="domain" description="Bacterial bifunctional deaminase-reductase C-terminal" evidence="4">
    <location>
        <begin position="4"/>
        <end position="194"/>
    </location>
</feature>
<keyword evidence="6" id="KW-1185">Reference proteome</keyword>
<sequence>MDKPHVLIHVAVSADGKSSGFTADVARFYELAATWHEDVTLAGSRTIAAQEPALAAAESLPGPLRDGPLLAVVDGGRRISRWRELRAAGHWSDVLALYSHSTPPRPSDGPREIVTGTDQVDLAAALAALAAEGARTVRVDSGSVLNGLLLRTQLVDEISLLIHPCLAGSSAPTWFDDIAVSSALSLVAAEDLEGGLLWVRYRPVRVWPAG</sequence>
<organism evidence="5 6">
    <name type="scientific">Nocardia uniformis</name>
    <dbReference type="NCBI Taxonomy" id="53432"/>
    <lineage>
        <taxon>Bacteria</taxon>
        <taxon>Bacillati</taxon>
        <taxon>Actinomycetota</taxon>
        <taxon>Actinomycetes</taxon>
        <taxon>Mycobacteriales</taxon>
        <taxon>Nocardiaceae</taxon>
        <taxon>Nocardia</taxon>
    </lineage>
</organism>
<evidence type="ECO:0000259" key="4">
    <source>
        <dbReference type="Pfam" id="PF01872"/>
    </source>
</evidence>
<dbReference type="InterPro" id="IPR002734">
    <property type="entry name" value="RibDG_C"/>
</dbReference>
<dbReference type="InterPro" id="IPR024072">
    <property type="entry name" value="DHFR-like_dom_sf"/>
</dbReference>
<accession>A0A849BUX7</accession>
<dbReference type="SUPFAM" id="SSF53597">
    <property type="entry name" value="Dihydrofolate reductase-like"/>
    <property type="match status" value="1"/>
</dbReference>
<comment type="caution">
    <text evidence="5">The sequence shown here is derived from an EMBL/GenBank/DDBJ whole genome shotgun (WGS) entry which is preliminary data.</text>
</comment>
<keyword evidence="3" id="KW-0560">Oxidoreductase</keyword>
<proteinExistence type="predicted"/>
<evidence type="ECO:0000256" key="2">
    <source>
        <dbReference type="ARBA" id="ARBA00022857"/>
    </source>
</evidence>
<dbReference type="RefSeq" id="WP_067520072.1">
    <property type="nucleotide sequence ID" value="NZ_JABELX010000001.1"/>
</dbReference>
<dbReference type="PANTHER" id="PTHR38011:SF7">
    <property type="entry name" value="2,5-DIAMINO-6-RIBOSYLAMINO-4(3H)-PYRIMIDINONE 5'-PHOSPHATE REDUCTASE"/>
    <property type="match status" value="1"/>
</dbReference>
<protein>
    <submittedName>
        <fullName evidence="5">Pyrimidine reductase</fullName>
    </submittedName>
</protein>
<comment type="pathway">
    <text evidence="1">Cofactor biosynthesis; riboflavin biosynthesis.</text>
</comment>
<dbReference type="Pfam" id="PF01872">
    <property type="entry name" value="RibD_C"/>
    <property type="match status" value="1"/>
</dbReference>
<dbReference type="GO" id="GO:0009231">
    <property type="term" value="P:riboflavin biosynthetic process"/>
    <property type="evidence" value="ECO:0007669"/>
    <property type="project" value="InterPro"/>
</dbReference>
<dbReference type="PANTHER" id="PTHR38011">
    <property type="entry name" value="DIHYDROFOLATE REDUCTASE FAMILY PROTEIN (AFU_ORTHOLOGUE AFUA_8G06820)"/>
    <property type="match status" value="1"/>
</dbReference>
<dbReference type="EMBL" id="JABELX010000001">
    <property type="protein sequence ID" value="NNH68696.1"/>
    <property type="molecule type" value="Genomic_DNA"/>
</dbReference>
<gene>
    <name evidence="5" type="ORF">HLB23_02170</name>
</gene>
<dbReference type="GO" id="GO:0008703">
    <property type="term" value="F:5-amino-6-(5-phosphoribosylamino)uracil reductase activity"/>
    <property type="evidence" value="ECO:0007669"/>
    <property type="project" value="InterPro"/>
</dbReference>
<reference evidence="5 6" key="1">
    <citation type="submission" date="2020-05" db="EMBL/GenBank/DDBJ databases">
        <title>MicrobeNet Type strains.</title>
        <authorList>
            <person name="Nicholson A.C."/>
        </authorList>
    </citation>
    <scope>NUCLEOTIDE SEQUENCE [LARGE SCALE GENOMIC DNA]</scope>
    <source>
        <strain evidence="5 6">JCM 3224</strain>
    </source>
</reference>
<dbReference type="Gene3D" id="3.40.430.10">
    <property type="entry name" value="Dihydrofolate Reductase, subunit A"/>
    <property type="match status" value="1"/>
</dbReference>
<evidence type="ECO:0000313" key="6">
    <source>
        <dbReference type="Proteomes" id="UP000586827"/>
    </source>
</evidence>
<evidence type="ECO:0000256" key="1">
    <source>
        <dbReference type="ARBA" id="ARBA00005104"/>
    </source>
</evidence>